<evidence type="ECO:0000313" key="11">
    <source>
        <dbReference type="EMBL" id="AKC58561.1"/>
    </source>
</evidence>
<evidence type="ECO:0000256" key="8">
    <source>
        <dbReference type="ARBA" id="ARBA00023170"/>
    </source>
</evidence>
<reference evidence="11" key="1">
    <citation type="journal article" date="2015" name="PLoS ONE">
        <title>Chemosensory Gene Families in Adult Antennae of Anomala corpulenta Motschulsky (Coleoptera: Scarabaeidae: Rutelinae).</title>
        <authorList>
            <person name="Li X."/>
            <person name="Ju Q."/>
            <person name="Jie W."/>
            <person name="Li F."/>
            <person name="Jiang X."/>
            <person name="Hu J."/>
            <person name="Qu M."/>
        </authorList>
    </citation>
    <scope>NUCLEOTIDE SEQUENCE</scope>
</reference>
<evidence type="ECO:0000256" key="9">
    <source>
        <dbReference type="ARBA" id="ARBA00023224"/>
    </source>
</evidence>
<accession>A0A0E3U373</accession>
<protein>
    <recommendedName>
        <fullName evidence="10">Odorant receptor</fullName>
    </recommendedName>
</protein>
<dbReference type="AlphaFoldDB" id="A0A0E3U373"/>
<comment type="similarity">
    <text evidence="10">Belongs to the insect chemoreceptor superfamily. Heteromeric odorant receptor channel (TC 1.A.69) family.</text>
</comment>
<evidence type="ECO:0000256" key="2">
    <source>
        <dbReference type="ARBA" id="ARBA00022475"/>
    </source>
</evidence>
<evidence type="ECO:0000256" key="10">
    <source>
        <dbReference type="RuleBase" id="RU351113"/>
    </source>
</evidence>
<comment type="caution">
    <text evidence="10">Lacks conserved residue(s) required for the propagation of feature annotation.</text>
</comment>
<evidence type="ECO:0000256" key="3">
    <source>
        <dbReference type="ARBA" id="ARBA00022606"/>
    </source>
</evidence>
<proteinExistence type="evidence at transcript level"/>
<evidence type="ECO:0000256" key="7">
    <source>
        <dbReference type="ARBA" id="ARBA00023136"/>
    </source>
</evidence>
<feature type="transmembrane region" description="Helical" evidence="10">
    <location>
        <begin position="26"/>
        <end position="44"/>
    </location>
</feature>
<dbReference type="InterPro" id="IPR004117">
    <property type="entry name" value="7tm6_olfct_rcpt"/>
</dbReference>
<sequence>MASQQELSFLNRFKIFQINREIIMDGAKYLLIPGLVSAKIIMAWPEDVRSKSFEILVFVMSFIQCVTIITSIVLNIVDVNTTIMMISAFEAVLQVVGKFSALIIKSKDLDKLIKTVRYEFWPSDITNKDTAEKIRKDSRILFKIMMIESSICIMVVLTIAFGPLLKTGRVLPYPTWYPFDTSASPVYEIVYILQSYFGLHLSVPPIIAYDMLYYSLCANCTAQFRLLCDALRCIGNGTEDEMITKLVEFDESQKELRGTSEQKLLILCIKHHQRLINTANEISQAFGNGHLVQLMGSASGICTACYILTSNPDLSSVANALVQYIAHVGQIFIYCAVSNELSYWSTLVPTAAYESLWYKKKYPNIRQCLAILITRSQIAISMQAFGLFELNYTSFLSIMRFTFSLYTFLSSFA</sequence>
<organism evidence="11">
    <name type="scientific">Anomala corpulenta</name>
    <dbReference type="NCBI Taxonomy" id="931571"/>
    <lineage>
        <taxon>Eukaryota</taxon>
        <taxon>Metazoa</taxon>
        <taxon>Ecdysozoa</taxon>
        <taxon>Arthropoda</taxon>
        <taxon>Hexapoda</taxon>
        <taxon>Insecta</taxon>
        <taxon>Pterygota</taxon>
        <taxon>Neoptera</taxon>
        <taxon>Endopterygota</taxon>
        <taxon>Coleoptera</taxon>
        <taxon>Polyphaga</taxon>
        <taxon>Scarabaeiformia</taxon>
        <taxon>Scarabaeidae</taxon>
        <taxon>Rutelinae</taxon>
        <taxon>Anomala</taxon>
    </lineage>
</organism>
<evidence type="ECO:0000256" key="5">
    <source>
        <dbReference type="ARBA" id="ARBA00022725"/>
    </source>
</evidence>
<dbReference type="GO" id="GO:0007165">
    <property type="term" value="P:signal transduction"/>
    <property type="evidence" value="ECO:0007669"/>
    <property type="project" value="UniProtKB-KW"/>
</dbReference>
<evidence type="ECO:0000256" key="6">
    <source>
        <dbReference type="ARBA" id="ARBA00022989"/>
    </source>
</evidence>
<keyword evidence="9 10" id="KW-0807">Transducer</keyword>
<keyword evidence="3 10" id="KW-0716">Sensory transduction</keyword>
<gene>
    <name evidence="11" type="primary">OR26</name>
</gene>
<keyword evidence="6 10" id="KW-1133">Transmembrane helix</keyword>
<dbReference type="GO" id="GO:0005549">
    <property type="term" value="F:odorant binding"/>
    <property type="evidence" value="ECO:0007669"/>
    <property type="project" value="InterPro"/>
</dbReference>
<evidence type="ECO:0000256" key="1">
    <source>
        <dbReference type="ARBA" id="ARBA00004651"/>
    </source>
</evidence>
<keyword evidence="5 10" id="KW-0552">Olfaction</keyword>
<dbReference type="GO" id="GO:0005886">
    <property type="term" value="C:plasma membrane"/>
    <property type="evidence" value="ECO:0007669"/>
    <property type="project" value="UniProtKB-SubCell"/>
</dbReference>
<dbReference type="Pfam" id="PF02949">
    <property type="entry name" value="7tm_6"/>
    <property type="match status" value="1"/>
</dbReference>
<dbReference type="EMBL" id="KM251680">
    <property type="protein sequence ID" value="AKC58561.1"/>
    <property type="molecule type" value="mRNA"/>
</dbReference>
<dbReference type="PANTHER" id="PTHR21137">
    <property type="entry name" value="ODORANT RECEPTOR"/>
    <property type="match status" value="1"/>
</dbReference>
<keyword evidence="8 10" id="KW-0675">Receptor</keyword>
<dbReference type="PANTHER" id="PTHR21137:SF35">
    <property type="entry name" value="ODORANT RECEPTOR 19A-RELATED"/>
    <property type="match status" value="1"/>
</dbReference>
<name>A0A0E3U373_9SCAR</name>
<evidence type="ECO:0000256" key="4">
    <source>
        <dbReference type="ARBA" id="ARBA00022692"/>
    </source>
</evidence>
<keyword evidence="2" id="KW-1003">Cell membrane</keyword>
<comment type="subcellular location">
    <subcellularLocation>
        <location evidence="1 10">Cell membrane</location>
        <topology evidence="1 10">Multi-pass membrane protein</topology>
    </subcellularLocation>
</comment>
<dbReference type="GO" id="GO:0004984">
    <property type="term" value="F:olfactory receptor activity"/>
    <property type="evidence" value="ECO:0007669"/>
    <property type="project" value="InterPro"/>
</dbReference>
<feature type="transmembrane region" description="Helical" evidence="10">
    <location>
        <begin position="140"/>
        <end position="165"/>
    </location>
</feature>
<keyword evidence="4 10" id="KW-0812">Transmembrane</keyword>
<feature type="transmembrane region" description="Helical" evidence="10">
    <location>
        <begin position="56"/>
        <end position="77"/>
    </location>
</feature>
<keyword evidence="7 10" id="KW-0472">Membrane</keyword>